<protein>
    <recommendedName>
        <fullName evidence="1">HAT C-terminal dimerisation domain-containing protein</fullName>
    </recommendedName>
</protein>
<dbReference type="Proteomes" id="UP000324705">
    <property type="component" value="Chromosome 7B"/>
</dbReference>
<keyword evidence="3" id="KW-1185">Reference proteome</keyword>
<proteinExistence type="predicted"/>
<evidence type="ECO:0000313" key="2">
    <source>
        <dbReference type="EMBL" id="VAI87898.1"/>
    </source>
</evidence>
<reference evidence="2 3" key="1">
    <citation type="submission" date="2017-09" db="EMBL/GenBank/DDBJ databases">
        <authorList>
            <consortium name="International Durum Wheat Genome Sequencing Consortium (IDWGSC)"/>
            <person name="Milanesi L."/>
        </authorList>
    </citation>
    <scope>NUCLEOTIDE SEQUENCE [LARGE SCALE GENOMIC DNA]</scope>
    <source>
        <strain evidence="3">cv. Svevo</strain>
    </source>
</reference>
<organism evidence="2 3">
    <name type="scientific">Triticum turgidum subsp. durum</name>
    <name type="common">Durum wheat</name>
    <name type="synonym">Triticum durum</name>
    <dbReference type="NCBI Taxonomy" id="4567"/>
    <lineage>
        <taxon>Eukaryota</taxon>
        <taxon>Viridiplantae</taxon>
        <taxon>Streptophyta</taxon>
        <taxon>Embryophyta</taxon>
        <taxon>Tracheophyta</taxon>
        <taxon>Spermatophyta</taxon>
        <taxon>Magnoliopsida</taxon>
        <taxon>Liliopsida</taxon>
        <taxon>Poales</taxon>
        <taxon>Poaceae</taxon>
        <taxon>BOP clade</taxon>
        <taxon>Pooideae</taxon>
        <taxon>Triticodae</taxon>
        <taxon>Triticeae</taxon>
        <taxon>Triticinae</taxon>
        <taxon>Triticum</taxon>
    </lineage>
</organism>
<evidence type="ECO:0000313" key="3">
    <source>
        <dbReference type="Proteomes" id="UP000324705"/>
    </source>
</evidence>
<sequence length="83" mass="9038">MAKKFLTIPATSVSSESTLSTGGRVLDDYRSSLLPSMVEALIYASSFIKGSKGNHIRPTTIVEDDIDDDVEFIPFPESIVESN</sequence>
<name>A0A9R1C0H8_TRITD</name>
<dbReference type="Gramene" id="TRITD7Bv1G112900.1">
    <property type="protein sequence ID" value="TRITD7Bv1G112900.1"/>
    <property type="gene ID" value="TRITD7Bv1G112900"/>
</dbReference>
<feature type="domain" description="HAT C-terminal dimerisation" evidence="1">
    <location>
        <begin position="1"/>
        <end position="45"/>
    </location>
</feature>
<dbReference type="PANTHER" id="PTHR23272:SF184">
    <property type="entry name" value="OS03G0311250 PROTEIN"/>
    <property type="match status" value="1"/>
</dbReference>
<dbReference type="EMBL" id="LT934124">
    <property type="protein sequence ID" value="VAI87898.1"/>
    <property type="molecule type" value="Genomic_DNA"/>
</dbReference>
<dbReference type="InterPro" id="IPR012337">
    <property type="entry name" value="RNaseH-like_sf"/>
</dbReference>
<dbReference type="Pfam" id="PF05699">
    <property type="entry name" value="Dimer_Tnp_hAT"/>
    <property type="match status" value="1"/>
</dbReference>
<dbReference type="InterPro" id="IPR008906">
    <property type="entry name" value="HATC_C_dom"/>
</dbReference>
<dbReference type="SUPFAM" id="SSF53098">
    <property type="entry name" value="Ribonuclease H-like"/>
    <property type="match status" value="1"/>
</dbReference>
<accession>A0A9R1C0H8</accession>
<evidence type="ECO:0000259" key="1">
    <source>
        <dbReference type="Pfam" id="PF05699"/>
    </source>
</evidence>
<dbReference type="AlphaFoldDB" id="A0A9R1C0H8"/>
<dbReference type="GO" id="GO:0046983">
    <property type="term" value="F:protein dimerization activity"/>
    <property type="evidence" value="ECO:0007669"/>
    <property type="project" value="InterPro"/>
</dbReference>
<gene>
    <name evidence="2" type="ORF">TRITD_7Bv1G112900</name>
</gene>
<dbReference type="PANTHER" id="PTHR23272">
    <property type="entry name" value="BED FINGER-RELATED"/>
    <property type="match status" value="1"/>
</dbReference>